<dbReference type="GO" id="GO:0033785">
    <property type="term" value="F:heptose 7-phosphate kinase activity"/>
    <property type="evidence" value="ECO:0007669"/>
    <property type="project" value="TreeGrafter"/>
</dbReference>
<dbReference type="SUPFAM" id="SSF53613">
    <property type="entry name" value="Ribokinase-like"/>
    <property type="match status" value="1"/>
</dbReference>
<evidence type="ECO:0000313" key="5">
    <source>
        <dbReference type="Proteomes" id="UP000053091"/>
    </source>
</evidence>
<name>A0A0S7C469_9BACT</name>
<keyword evidence="1" id="KW-0808">Transferase</keyword>
<evidence type="ECO:0000256" key="2">
    <source>
        <dbReference type="ARBA" id="ARBA00022777"/>
    </source>
</evidence>
<keyword evidence="2 4" id="KW-0418">Kinase</keyword>
<organism evidence="4">
    <name type="scientific">Lentimicrobium saccharophilum</name>
    <dbReference type="NCBI Taxonomy" id="1678841"/>
    <lineage>
        <taxon>Bacteria</taxon>
        <taxon>Pseudomonadati</taxon>
        <taxon>Bacteroidota</taxon>
        <taxon>Bacteroidia</taxon>
        <taxon>Bacteroidales</taxon>
        <taxon>Lentimicrobiaceae</taxon>
        <taxon>Lentimicrobium</taxon>
    </lineage>
</organism>
<feature type="domain" description="Carbohydrate kinase PfkB" evidence="3">
    <location>
        <begin position="19"/>
        <end position="319"/>
    </location>
</feature>
<dbReference type="GO" id="GO:0016773">
    <property type="term" value="F:phosphotransferase activity, alcohol group as acceptor"/>
    <property type="evidence" value="ECO:0007669"/>
    <property type="project" value="InterPro"/>
</dbReference>
<dbReference type="CDD" id="cd01172">
    <property type="entry name" value="RfaE_like"/>
    <property type="match status" value="1"/>
</dbReference>
<evidence type="ECO:0000313" key="4">
    <source>
        <dbReference type="EMBL" id="GAP44958.1"/>
    </source>
</evidence>
<dbReference type="EMBL" id="DF968183">
    <property type="protein sequence ID" value="GAP44958.1"/>
    <property type="molecule type" value="Genomic_DNA"/>
</dbReference>
<dbReference type="InterPro" id="IPR011913">
    <property type="entry name" value="RfaE_dom_I"/>
</dbReference>
<reference evidence="4" key="1">
    <citation type="journal article" date="2015" name="Genome Announc.">
        <title>Draft Genome Sequence of Bacteroidales Strain TBC1, a Novel Isolate from a Methanogenic Wastewater Treatment System.</title>
        <authorList>
            <person name="Tourlousse D.M."/>
            <person name="Matsuura N."/>
            <person name="Sun L."/>
            <person name="Toyonaga M."/>
            <person name="Kuroda K."/>
            <person name="Ohashi A."/>
            <person name="Cruz R."/>
            <person name="Yamaguchi T."/>
            <person name="Sekiguchi Y."/>
        </authorList>
    </citation>
    <scope>NUCLEOTIDE SEQUENCE [LARGE SCALE GENOMIC DNA]</scope>
    <source>
        <strain evidence="4">TBC1</strain>
    </source>
</reference>
<dbReference type="PANTHER" id="PTHR46969">
    <property type="entry name" value="BIFUNCTIONAL PROTEIN HLDE"/>
    <property type="match status" value="1"/>
</dbReference>
<dbReference type="AlphaFoldDB" id="A0A0S7C469"/>
<dbReference type="PROSITE" id="PS00583">
    <property type="entry name" value="PFKB_KINASES_1"/>
    <property type="match status" value="1"/>
</dbReference>
<dbReference type="InterPro" id="IPR029056">
    <property type="entry name" value="Ribokinase-like"/>
</dbReference>
<dbReference type="RefSeq" id="WP_062045657.1">
    <property type="nucleotide sequence ID" value="NZ_DF968183.1"/>
</dbReference>
<dbReference type="PANTHER" id="PTHR46969:SF1">
    <property type="entry name" value="BIFUNCTIONAL PROTEIN HLDE"/>
    <property type="match status" value="1"/>
</dbReference>
<keyword evidence="5" id="KW-1185">Reference proteome</keyword>
<accession>A0A0S7C469</accession>
<protein>
    <submittedName>
        <fullName evidence="4">PfkB family carbohydrate kinase</fullName>
    </submittedName>
</protein>
<dbReference type="GO" id="GO:0005829">
    <property type="term" value="C:cytosol"/>
    <property type="evidence" value="ECO:0007669"/>
    <property type="project" value="TreeGrafter"/>
</dbReference>
<dbReference type="Proteomes" id="UP000053091">
    <property type="component" value="Unassembled WGS sequence"/>
</dbReference>
<dbReference type="Pfam" id="PF00294">
    <property type="entry name" value="PfkB"/>
    <property type="match status" value="1"/>
</dbReference>
<proteinExistence type="predicted"/>
<evidence type="ECO:0000259" key="3">
    <source>
        <dbReference type="Pfam" id="PF00294"/>
    </source>
</evidence>
<dbReference type="GO" id="GO:0033786">
    <property type="term" value="F:heptose-1-phosphate adenylyltransferase activity"/>
    <property type="evidence" value="ECO:0007669"/>
    <property type="project" value="TreeGrafter"/>
</dbReference>
<evidence type="ECO:0000256" key="1">
    <source>
        <dbReference type="ARBA" id="ARBA00022679"/>
    </source>
</evidence>
<dbReference type="PATRIC" id="fig|1678841.3.peg.3525"/>
<dbReference type="Gene3D" id="3.40.1190.20">
    <property type="match status" value="1"/>
</dbReference>
<dbReference type="InterPro" id="IPR002173">
    <property type="entry name" value="Carboh/pur_kinase_PfkB_CS"/>
</dbReference>
<dbReference type="OrthoDB" id="9802794at2"/>
<sequence>MKTDRLTIEKLFRDFEGKHVLILGDVMIDAYLRGKVERISPEAPVPVVQLNKRENLLGGAANVALNIRALGAVPVLCSVIGEDQRGQEFMQLLKDDGISGEGILQSDSRITTTKFRIIGNKVQMLRVDEEMDTDLNDREVERLFDKIRELMQRLPVSVVIFQDYDKGVLTRRLIEDVIKLANSKGVPVVVDPKKKHFDAYRGVDLFKPNLKELREGLKIDIDSGDIESIRSAVSHLQESQSIRSVMVTLSEAGVYMNEKADGKTNEVLVPAHLRNIADVSGAGDTVISVASLCRALGASSWLTAALSNLAGGLVCEFVGVVPVNRQRLMTEALELLADSGKKTG</sequence>
<dbReference type="STRING" id="1678841.TBC1_12773"/>
<dbReference type="InterPro" id="IPR011611">
    <property type="entry name" value="PfkB_dom"/>
</dbReference>
<gene>
    <name evidence="4" type="ORF">TBC1_12773</name>
</gene>